<dbReference type="PANTHER" id="PTHR43483:SF3">
    <property type="entry name" value="MEMBRANE TRANSPORTER PROTEIN HI_0806-RELATED"/>
    <property type="match status" value="1"/>
</dbReference>
<keyword evidence="5 6" id="KW-0472">Membrane</keyword>
<organism evidence="7 8">
    <name type="scientific">Alloalcanivorax xenomutans</name>
    <dbReference type="NCBI Taxonomy" id="1094342"/>
    <lineage>
        <taxon>Bacteria</taxon>
        <taxon>Pseudomonadati</taxon>
        <taxon>Pseudomonadota</taxon>
        <taxon>Gammaproteobacteria</taxon>
        <taxon>Oceanospirillales</taxon>
        <taxon>Alcanivoracaceae</taxon>
        <taxon>Alloalcanivorax</taxon>
    </lineage>
</organism>
<evidence type="ECO:0000313" key="7">
    <source>
        <dbReference type="EMBL" id="MCE7508215.1"/>
    </source>
</evidence>
<dbReference type="RefSeq" id="WP_233925434.1">
    <property type="nucleotide sequence ID" value="NZ_CP012331.1"/>
</dbReference>
<reference evidence="7" key="1">
    <citation type="submission" date="2022-01" db="EMBL/GenBank/DDBJ databases">
        <authorList>
            <person name="Karlyshev A.V."/>
            <person name="Jaspars M."/>
        </authorList>
    </citation>
    <scope>NUCLEOTIDE SEQUENCE</scope>
    <source>
        <strain evidence="7">AGSA3-2</strain>
    </source>
</reference>
<feature type="transmembrane region" description="Helical" evidence="6">
    <location>
        <begin position="98"/>
        <end position="116"/>
    </location>
</feature>
<feature type="transmembrane region" description="Helical" evidence="6">
    <location>
        <begin position="191"/>
        <end position="212"/>
    </location>
</feature>
<feature type="transmembrane region" description="Helical" evidence="6">
    <location>
        <begin position="15"/>
        <end position="48"/>
    </location>
</feature>
<comment type="subcellular location">
    <subcellularLocation>
        <location evidence="6">Cell membrane</location>
        <topology evidence="6">Multi-pass membrane protein</topology>
    </subcellularLocation>
    <subcellularLocation>
        <location evidence="1">Membrane</location>
        <topology evidence="1">Multi-pass membrane protein</topology>
    </subcellularLocation>
</comment>
<keyword evidence="3 6" id="KW-0812">Transmembrane</keyword>
<dbReference type="Proteomes" id="UP001107961">
    <property type="component" value="Unassembled WGS sequence"/>
</dbReference>
<evidence type="ECO:0000256" key="3">
    <source>
        <dbReference type="ARBA" id="ARBA00022692"/>
    </source>
</evidence>
<feature type="transmembrane region" description="Helical" evidence="6">
    <location>
        <begin position="224"/>
        <end position="247"/>
    </location>
</feature>
<comment type="caution">
    <text evidence="7">The sequence shown here is derived from an EMBL/GenBank/DDBJ whole genome shotgun (WGS) entry which is preliminary data.</text>
</comment>
<keyword evidence="6" id="KW-1003">Cell membrane</keyword>
<evidence type="ECO:0000313" key="8">
    <source>
        <dbReference type="Proteomes" id="UP001107961"/>
    </source>
</evidence>
<dbReference type="Pfam" id="PF01925">
    <property type="entry name" value="TauE"/>
    <property type="match status" value="1"/>
</dbReference>
<feature type="transmembrane region" description="Helical" evidence="6">
    <location>
        <begin position="259"/>
        <end position="276"/>
    </location>
</feature>
<evidence type="ECO:0000256" key="2">
    <source>
        <dbReference type="ARBA" id="ARBA00009142"/>
    </source>
</evidence>
<comment type="similarity">
    <text evidence="2 6">Belongs to the 4-toluene sulfonate uptake permease (TSUP) (TC 2.A.102) family.</text>
</comment>
<evidence type="ECO:0000256" key="1">
    <source>
        <dbReference type="ARBA" id="ARBA00004141"/>
    </source>
</evidence>
<evidence type="ECO:0000256" key="5">
    <source>
        <dbReference type="ARBA" id="ARBA00023136"/>
    </source>
</evidence>
<proteinExistence type="inferred from homology"/>
<keyword evidence="8" id="KW-1185">Reference proteome</keyword>
<dbReference type="GO" id="GO:0005886">
    <property type="term" value="C:plasma membrane"/>
    <property type="evidence" value="ECO:0007669"/>
    <property type="project" value="UniProtKB-SubCell"/>
</dbReference>
<feature type="transmembrane region" description="Helical" evidence="6">
    <location>
        <begin position="158"/>
        <end position="184"/>
    </location>
</feature>
<sequence>MIVELLSGHSVGWLAGLVVALLATGTIAGLLAGLLGVGGGIVVVPVLYHLFTLLGVDESVKMHVAVGTSLATIIPASIMSSRAHAKKGNLDVSLLRTWGPALLVGVLIGIAISGYLRGTTLTAIFAVVALLVAANMAFRGKGLALTDDLPPTPFKQIIGTLVGGFSTLMGIGGGTLSVPLLTAFGYPIHRAVGTAAAIGMVISLPGAIGFLINGLGVPNRPPLSLGYINLAGLALIVPMTMMMAPIGARIAHAVNANRLRQVFAFFLFLTSLRMLYGLL</sequence>
<feature type="transmembrane region" description="Helical" evidence="6">
    <location>
        <begin position="121"/>
        <end position="138"/>
    </location>
</feature>
<name>A0A9Q3ZCC4_9GAMM</name>
<accession>A0A9Q3ZCC4</accession>
<keyword evidence="4 6" id="KW-1133">Transmembrane helix</keyword>
<gene>
    <name evidence="7" type="ORF">LZG35_06160</name>
</gene>
<evidence type="ECO:0000256" key="6">
    <source>
        <dbReference type="RuleBase" id="RU363041"/>
    </source>
</evidence>
<dbReference type="AlphaFoldDB" id="A0A9Q3ZCC4"/>
<dbReference type="InterPro" id="IPR002781">
    <property type="entry name" value="TM_pro_TauE-like"/>
</dbReference>
<protein>
    <recommendedName>
        <fullName evidence="6">Probable membrane transporter protein</fullName>
    </recommendedName>
</protein>
<dbReference type="EMBL" id="JAJVKT010000006">
    <property type="protein sequence ID" value="MCE7508215.1"/>
    <property type="molecule type" value="Genomic_DNA"/>
</dbReference>
<evidence type="ECO:0000256" key="4">
    <source>
        <dbReference type="ARBA" id="ARBA00022989"/>
    </source>
</evidence>
<dbReference type="PANTHER" id="PTHR43483">
    <property type="entry name" value="MEMBRANE TRANSPORTER PROTEIN HI_0806-RELATED"/>
    <property type="match status" value="1"/>
</dbReference>